<dbReference type="InterPro" id="IPR036225">
    <property type="entry name" value="SRP/SRP_N"/>
</dbReference>
<dbReference type="InterPro" id="IPR011012">
    <property type="entry name" value="Longin-like_dom_sf"/>
</dbReference>
<dbReference type="GO" id="GO:0005047">
    <property type="term" value="F:signal recognition particle binding"/>
    <property type="evidence" value="ECO:0007669"/>
    <property type="project" value="InterPro"/>
</dbReference>
<comment type="similarity">
    <text evidence="2">Belongs to the GTP-binding SRP family.</text>
</comment>
<dbReference type="OrthoDB" id="1727884at2759"/>
<dbReference type="SMART" id="SM00962">
    <property type="entry name" value="SRP54"/>
    <property type="match status" value="1"/>
</dbReference>
<dbReference type="GO" id="GO:0005785">
    <property type="term" value="C:signal recognition particle receptor complex"/>
    <property type="evidence" value="ECO:0007669"/>
    <property type="project" value="InterPro"/>
</dbReference>
<feature type="compositionally biased region" description="Basic residues" evidence="8">
    <location>
        <begin position="302"/>
        <end position="315"/>
    </location>
</feature>
<sequence>MISNFTIANRGGLVLWSVQDNQLDKFNKYINALIQSIFIEERKGNTSFEVDKLKMEWQEDVKLELFFIVIYYQFVTNLTYAQELIGKVKDRFYVLLEGKKPTFKPTFDFTKEFDTIVEDFMPKDKIKSIESDSEQQSSDNNSDSTKQTNSVSKKKRKKNVHNVNQDIQSTPSEVISIAQDLQQNKNSIPSITSIKEKEAKKKKKSMKENRTWDDQIIKVNLDDQNLGHLEDIQRQNTMSEKDLLQMHDSEQKTNLDDWDFLSTKSGDETTDEEGSNEFIDGDDSLEEEEGDDVLIEKDEQKKKNKKNKKKKKKKGSNIGYQQKKFEGKIKSQSGVKRGLMRFFSFSDVVIKEEDLIVPMDKFRDALINKNVATHIANQLCESVIASIIGKKAGRFSSMSSIIKESMQVSLERIMTPSRNINILTDIHHIQEQRDQQQKQTGGNVGNWRPYVIVFCGVNGVGKSTSLSKVALYLKQNNLKVLIAACDTFRSGAVEQLRVHSTRLDIDLFESGYGKDPSIVCQHAIDYGKTKQYDCILVDTAGRMQENKLLMEALTNLVYHNNPDLVLFVGEALAGNDGVDQLRTFDQKMLDGYKGGASSIISSVTSTGSVIQGPRKVDGIILTKFDTIDDKVGAALSMAYETGHPIVFVGIGQSYTDIRLLNTNVIVNSLLN</sequence>
<gene>
    <name evidence="10" type="ORF">EZS28_001112</name>
</gene>
<comment type="subcellular location">
    <subcellularLocation>
        <location evidence="1">Endoplasmic reticulum membrane</location>
        <topology evidence="1">Peripheral membrane protein</topology>
        <orientation evidence="1">Cytoplasmic side</orientation>
    </subcellularLocation>
</comment>
<dbReference type="Proteomes" id="UP000324800">
    <property type="component" value="Unassembled WGS sequence"/>
</dbReference>
<dbReference type="CDD" id="cd17876">
    <property type="entry name" value="SRalpha_C"/>
    <property type="match status" value="1"/>
</dbReference>
<keyword evidence="3" id="KW-0547">Nucleotide-binding</keyword>
<dbReference type="Pfam" id="PF02881">
    <property type="entry name" value="SRP54_N"/>
    <property type="match status" value="1"/>
</dbReference>
<evidence type="ECO:0000256" key="3">
    <source>
        <dbReference type="ARBA" id="ARBA00022741"/>
    </source>
</evidence>
<dbReference type="SMART" id="SM00382">
    <property type="entry name" value="AAA"/>
    <property type="match status" value="1"/>
</dbReference>
<proteinExistence type="inferred from homology"/>
<evidence type="ECO:0000256" key="5">
    <source>
        <dbReference type="ARBA" id="ARBA00023134"/>
    </source>
</evidence>
<dbReference type="SUPFAM" id="SSF64356">
    <property type="entry name" value="SNARE-like"/>
    <property type="match status" value="1"/>
</dbReference>
<dbReference type="Gene3D" id="3.40.50.300">
    <property type="entry name" value="P-loop containing nucleotide triphosphate hydrolases"/>
    <property type="match status" value="1"/>
</dbReference>
<accession>A0A5J4X800</accession>
<keyword evidence="5" id="KW-0342">GTP-binding</keyword>
<evidence type="ECO:0000259" key="9">
    <source>
        <dbReference type="PROSITE" id="PS00300"/>
    </source>
</evidence>
<evidence type="ECO:0000256" key="1">
    <source>
        <dbReference type="ARBA" id="ARBA00004397"/>
    </source>
</evidence>
<dbReference type="InterPro" id="IPR042101">
    <property type="entry name" value="SRP54_N_sf"/>
</dbReference>
<dbReference type="InterPro" id="IPR013822">
    <property type="entry name" value="Signal_recog_particl_SRP54_hlx"/>
</dbReference>
<dbReference type="GO" id="GO:0006886">
    <property type="term" value="P:intracellular protein transport"/>
    <property type="evidence" value="ECO:0007669"/>
    <property type="project" value="InterPro"/>
</dbReference>
<evidence type="ECO:0000256" key="6">
    <source>
        <dbReference type="ARBA" id="ARBA00023136"/>
    </source>
</evidence>
<keyword evidence="4" id="KW-0256">Endoplasmic reticulum</keyword>
<dbReference type="GO" id="GO:0006614">
    <property type="term" value="P:SRP-dependent cotranslational protein targeting to membrane"/>
    <property type="evidence" value="ECO:0007669"/>
    <property type="project" value="InterPro"/>
</dbReference>
<dbReference type="PANTHER" id="PTHR43134">
    <property type="entry name" value="SIGNAL RECOGNITION PARTICLE RECEPTOR SUBUNIT ALPHA"/>
    <property type="match status" value="1"/>
</dbReference>
<dbReference type="GO" id="GO:0003924">
    <property type="term" value="F:GTPase activity"/>
    <property type="evidence" value="ECO:0007669"/>
    <property type="project" value="InterPro"/>
</dbReference>
<dbReference type="EMBL" id="SNRW01000109">
    <property type="protein sequence ID" value="KAA6403361.1"/>
    <property type="molecule type" value="Genomic_DNA"/>
</dbReference>
<dbReference type="CDD" id="cd14826">
    <property type="entry name" value="SR_alpha_SRX"/>
    <property type="match status" value="1"/>
</dbReference>
<dbReference type="Pfam" id="PF00448">
    <property type="entry name" value="SRP54"/>
    <property type="match status" value="2"/>
</dbReference>
<feature type="domain" description="SRP54-type proteins GTP-binding" evidence="9">
    <location>
        <begin position="644"/>
        <end position="657"/>
    </location>
</feature>
<dbReference type="SUPFAM" id="SSF47364">
    <property type="entry name" value="Domain of the SRP/SRP receptor G-proteins"/>
    <property type="match status" value="1"/>
</dbReference>
<dbReference type="InterPro" id="IPR000897">
    <property type="entry name" value="SRP54_GTPase_dom"/>
</dbReference>
<dbReference type="AlphaFoldDB" id="A0A5J4X800"/>
<dbReference type="PANTHER" id="PTHR43134:SF1">
    <property type="entry name" value="SIGNAL RECOGNITION PARTICLE RECEPTOR SUBUNIT ALPHA"/>
    <property type="match status" value="1"/>
</dbReference>
<feature type="region of interest" description="Disordered" evidence="8">
    <location>
        <begin position="128"/>
        <end position="171"/>
    </location>
</feature>
<comment type="caution">
    <text evidence="10">The sequence shown here is derived from an EMBL/GenBank/DDBJ whole genome shotgun (WGS) entry which is preliminary data.</text>
</comment>
<organism evidence="10 11">
    <name type="scientific">Streblomastix strix</name>
    <dbReference type="NCBI Taxonomy" id="222440"/>
    <lineage>
        <taxon>Eukaryota</taxon>
        <taxon>Metamonada</taxon>
        <taxon>Preaxostyla</taxon>
        <taxon>Oxymonadida</taxon>
        <taxon>Streblomastigidae</taxon>
        <taxon>Streblomastix</taxon>
    </lineage>
</organism>
<evidence type="ECO:0000313" key="10">
    <source>
        <dbReference type="EMBL" id="KAA6403361.1"/>
    </source>
</evidence>
<dbReference type="Gene3D" id="3.30.450.60">
    <property type="match status" value="1"/>
</dbReference>
<dbReference type="GO" id="GO:0005525">
    <property type="term" value="F:GTP binding"/>
    <property type="evidence" value="ECO:0007669"/>
    <property type="project" value="UniProtKB-KW"/>
</dbReference>
<feature type="compositionally biased region" description="Acidic residues" evidence="8">
    <location>
        <begin position="268"/>
        <end position="293"/>
    </location>
</feature>
<dbReference type="InterPro" id="IPR007222">
    <property type="entry name" value="Sig_recog_particle_rcpt_asu_N"/>
</dbReference>
<evidence type="ECO:0000256" key="8">
    <source>
        <dbReference type="SAM" id="MobiDB-lite"/>
    </source>
</evidence>
<dbReference type="Pfam" id="PF04086">
    <property type="entry name" value="SRP-alpha_N"/>
    <property type="match status" value="1"/>
</dbReference>
<dbReference type="InterPro" id="IPR027417">
    <property type="entry name" value="P-loop_NTPase"/>
</dbReference>
<feature type="compositionally biased region" description="Low complexity" evidence="8">
    <location>
        <begin position="134"/>
        <end position="151"/>
    </location>
</feature>
<evidence type="ECO:0000256" key="4">
    <source>
        <dbReference type="ARBA" id="ARBA00022824"/>
    </source>
</evidence>
<feature type="region of interest" description="Disordered" evidence="8">
    <location>
        <begin position="254"/>
        <end position="317"/>
    </location>
</feature>
<reference evidence="10 11" key="1">
    <citation type="submission" date="2019-03" db="EMBL/GenBank/DDBJ databases">
        <title>Single cell metagenomics reveals metabolic interactions within the superorganism composed of flagellate Streblomastix strix and complex community of Bacteroidetes bacteria on its surface.</title>
        <authorList>
            <person name="Treitli S.C."/>
            <person name="Kolisko M."/>
            <person name="Husnik F."/>
            <person name="Keeling P."/>
            <person name="Hampl V."/>
        </authorList>
    </citation>
    <scope>NUCLEOTIDE SEQUENCE [LARGE SCALE GENOMIC DNA]</scope>
    <source>
        <strain evidence="10">ST1C</strain>
    </source>
</reference>
<keyword evidence="7 10" id="KW-0675">Receptor</keyword>
<protein>
    <submittedName>
        <fullName evidence="10">Putative Signal recognition particle receptor subunit alpha</fullName>
    </submittedName>
</protein>
<feature type="region of interest" description="Disordered" evidence="8">
    <location>
        <begin position="188"/>
        <end position="209"/>
    </location>
</feature>
<name>A0A5J4X800_9EUKA</name>
<evidence type="ECO:0000256" key="2">
    <source>
        <dbReference type="ARBA" id="ARBA00008531"/>
    </source>
</evidence>
<dbReference type="PROSITE" id="PS00300">
    <property type="entry name" value="SRP54"/>
    <property type="match status" value="1"/>
</dbReference>
<dbReference type="InterPro" id="IPR003593">
    <property type="entry name" value="AAA+_ATPase"/>
</dbReference>
<evidence type="ECO:0000256" key="7">
    <source>
        <dbReference type="ARBA" id="ARBA00023170"/>
    </source>
</evidence>
<dbReference type="Gene3D" id="1.20.120.140">
    <property type="entry name" value="Signal recognition particle SRP54, nucleotide-binding domain"/>
    <property type="match status" value="1"/>
</dbReference>
<dbReference type="FunFam" id="3.40.50.300:FF:000188">
    <property type="entry name" value="signal recognition particle receptor subunit alpha"/>
    <property type="match status" value="1"/>
</dbReference>
<keyword evidence="6" id="KW-0472">Membrane</keyword>
<dbReference type="SUPFAM" id="SSF52540">
    <property type="entry name" value="P-loop containing nucleoside triphosphate hydrolases"/>
    <property type="match status" value="1"/>
</dbReference>
<evidence type="ECO:0000313" key="11">
    <source>
        <dbReference type="Proteomes" id="UP000324800"/>
    </source>
</evidence>